<comment type="caution">
    <text evidence="2">The sequence shown here is derived from an EMBL/GenBank/DDBJ whole genome shotgun (WGS) entry which is preliminary data.</text>
</comment>
<organism evidence="2 3">
    <name type="scientific">Bacillus cereus VD154</name>
    <dbReference type="NCBI Taxonomy" id="1053238"/>
    <lineage>
        <taxon>Bacteria</taxon>
        <taxon>Bacillati</taxon>
        <taxon>Bacillota</taxon>
        <taxon>Bacilli</taxon>
        <taxon>Bacillales</taxon>
        <taxon>Bacillaceae</taxon>
        <taxon>Bacillus</taxon>
        <taxon>Bacillus cereus group</taxon>
    </lineage>
</organism>
<reference evidence="2 3" key="1">
    <citation type="submission" date="2012-04" db="EMBL/GenBank/DDBJ databases">
        <title>The Genome Sequence of Bacillus cereus VD154.</title>
        <authorList>
            <consortium name="The Broad Institute Genome Sequencing Platform"/>
            <consortium name="The Broad Institute Genome Sequencing Center for Infectious Disease"/>
            <person name="Feldgarden M."/>
            <person name="Van der Auwera G.A."/>
            <person name="Mahillon J."/>
            <person name="Duprez V."/>
            <person name="Timmery S."/>
            <person name="Mattelet C."/>
            <person name="Dierick K."/>
            <person name="Sun M."/>
            <person name="Yu Z."/>
            <person name="Zhu L."/>
            <person name="Hu X."/>
            <person name="Shank E.B."/>
            <person name="Swiecicka I."/>
            <person name="Hansen B.M."/>
            <person name="Andrup L."/>
            <person name="Young S.K."/>
            <person name="Zeng Q."/>
            <person name="Gargeya S."/>
            <person name="Fitzgerald M."/>
            <person name="Haas B."/>
            <person name="Abouelleil A."/>
            <person name="Alvarado L."/>
            <person name="Arachchi H.M."/>
            <person name="Berlin A."/>
            <person name="Chapman S.B."/>
            <person name="Goldberg J."/>
            <person name="Griggs A."/>
            <person name="Gujja S."/>
            <person name="Hansen M."/>
            <person name="Howarth C."/>
            <person name="Imamovic A."/>
            <person name="Larimer J."/>
            <person name="McCowen C."/>
            <person name="Montmayeur A."/>
            <person name="Murphy C."/>
            <person name="Neiman D."/>
            <person name="Pearson M."/>
            <person name="Priest M."/>
            <person name="Roberts A."/>
            <person name="Saif S."/>
            <person name="Shea T."/>
            <person name="Sisk P."/>
            <person name="Sykes S."/>
            <person name="Wortman J."/>
            <person name="Nusbaum C."/>
            <person name="Birren B."/>
        </authorList>
    </citation>
    <scope>NUCLEOTIDE SEQUENCE [LARGE SCALE GENOMIC DNA]</scope>
    <source>
        <strain evidence="2 3">VD154</strain>
    </source>
</reference>
<keyword evidence="1" id="KW-0812">Transmembrane</keyword>
<name>A0A9W5KTW1_BACCE</name>
<evidence type="ECO:0000256" key="1">
    <source>
        <dbReference type="SAM" id="Phobius"/>
    </source>
</evidence>
<protein>
    <submittedName>
        <fullName evidence="2">Uncharacterized protein</fullName>
    </submittedName>
</protein>
<proteinExistence type="predicted"/>
<dbReference type="EMBL" id="AHFG01000050">
    <property type="protein sequence ID" value="EJR69686.1"/>
    <property type="molecule type" value="Genomic_DNA"/>
</dbReference>
<sequence>MVFNFSIFGIILTLLPMVVAVFVLGWIRFIYQNSEKQVEQNEKIIELLMEIKEQNKKESK</sequence>
<dbReference type="RefSeq" id="WP_000231679.1">
    <property type="nucleotide sequence ID" value="NZ_JH791882.1"/>
</dbReference>
<evidence type="ECO:0000313" key="2">
    <source>
        <dbReference type="EMBL" id="EJR69686.1"/>
    </source>
</evidence>
<gene>
    <name evidence="2" type="ORF">IK5_04569</name>
</gene>
<dbReference type="Proteomes" id="UP000006967">
    <property type="component" value="Unassembled WGS sequence"/>
</dbReference>
<accession>A0A9W5KTW1</accession>
<evidence type="ECO:0000313" key="3">
    <source>
        <dbReference type="Proteomes" id="UP000006967"/>
    </source>
</evidence>
<dbReference type="AlphaFoldDB" id="A0A9W5KTW1"/>
<keyword evidence="1" id="KW-0472">Membrane</keyword>
<feature type="transmembrane region" description="Helical" evidence="1">
    <location>
        <begin position="6"/>
        <end position="27"/>
    </location>
</feature>
<keyword evidence="1" id="KW-1133">Transmembrane helix</keyword>